<dbReference type="HOGENOM" id="CLU_2126056_0_0_1"/>
<dbReference type="AlphaFoldDB" id="K3XC80"/>
<dbReference type="VEuPathDB" id="FungiDB:PYU1_G014798"/>
<evidence type="ECO:0000313" key="2">
    <source>
        <dbReference type="EnsemblProtists" id="PYU1_T014829"/>
    </source>
</evidence>
<proteinExistence type="predicted"/>
<organism evidence="2 3">
    <name type="scientific">Globisporangium ultimum (strain ATCC 200006 / CBS 805.95 / DAOM BR144)</name>
    <name type="common">Pythium ultimum</name>
    <dbReference type="NCBI Taxonomy" id="431595"/>
    <lineage>
        <taxon>Eukaryota</taxon>
        <taxon>Sar</taxon>
        <taxon>Stramenopiles</taxon>
        <taxon>Oomycota</taxon>
        <taxon>Peronosporomycetes</taxon>
        <taxon>Pythiales</taxon>
        <taxon>Pythiaceae</taxon>
        <taxon>Globisporangium</taxon>
    </lineage>
</organism>
<keyword evidence="1" id="KW-1133">Transmembrane helix</keyword>
<keyword evidence="1" id="KW-0812">Transmembrane</keyword>
<reference evidence="3" key="2">
    <citation type="submission" date="2010-04" db="EMBL/GenBank/DDBJ databases">
        <authorList>
            <person name="Buell R."/>
            <person name="Hamilton J."/>
            <person name="Hostetler J."/>
        </authorList>
    </citation>
    <scope>NUCLEOTIDE SEQUENCE [LARGE SCALE GENOMIC DNA]</scope>
    <source>
        <strain evidence="3">DAOM:BR144</strain>
    </source>
</reference>
<dbReference type="EMBL" id="ADOS01001592">
    <property type="status" value="NOT_ANNOTATED_CDS"/>
    <property type="molecule type" value="Genomic_DNA"/>
</dbReference>
<protein>
    <submittedName>
        <fullName evidence="2">Uncharacterized protein</fullName>
    </submittedName>
</protein>
<reference evidence="3" key="1">
    <citation type="journal article" date="2010" name="Genome Biol.">
        <title>Genome sequence of the necrotrophic plant pathogen Pythium ultimum reveals original pathogenicity mechanisms and effector repertoire.</title>
        <authorList>
            <person name="Levesque C.A."/>
            <person name="Brouwer H."/>
            <person name="Cano L."/>
            <person name="Hamilton J.P."/>
            <person name="Holt C."/>
            <person name="Huitema E."/>
            <person name="Raffaele S."/>
            <person name="Robideau G.P."/>
            <person name="Thines M."/>
            <person name="Win J."/>
            <person name="Zerillo M.M."/>
            <person name="Beakes G.W."/>
            <person name="Boore J.L."/>
            <person name="Busam D."/>
            <person name="Dumas B."/>
            <person name="Ferriera S."/>
            <person name="Fuerstenberg S.I."/>
            <person name="Gachon C.M."/>
            <person name="Gaulin E."/>
            <person name="Govers F."/>
            <person name="Grenville-Briggs L."/>
            <person name="Horner N."/>
            <person name="Hostetler J."/>
            <person name="Jiang R.H."/>
            <person name="Johnson J."/>
            <person name="Krajaejun T."/>
            <person name="Lin H."/>
            <person name="Meijer H.J."/>
            <person name="Moore B."/>
            <person name="Morris P."/>
            <person name="Phuntmart V."/>
            <person name="Puiu D."/>
            <person name="Shetty J."/>
            <person name="Stajich J.E."/>
            <person name="Tripathy S."/>
            <person name="Wawra S."/>
            <person name="van West P."/>
            <person name="Whitty B.R."/>
            <person name="Coutinho P.M."/>
            <person name="Henrissat B."/>
            <person name="Martin F."/>
            <person name="Thomas P.D."/>
            <person name="Tyler B.M."/>
            <person name="De Vries R.P."/>
            <person name="Kamoun S."/>
            <person name="Yandell M."/>
            <person name="Tisserat N."/>
            <person name="Buell C.R."/>
        </authorList>
    </citation>
    <scope>NUCLEOTIDE SEQUENCE</scope>
    <source>
        <strain evidence="3">DAOM:BR144</strain>
    </source>
</reference>
<dbReference type="Proteomes" id="UP000019132">
    <property type="component" value="Unassembled WGS sequence"/>
</dbReference>
<reference evidence="2" key="3">
    <citation type="submission" date="2015-02" db="UniProtKB">
        <authorList>
            <consortium name="EnsemblProtists"/>
        </authorList>
    </citation>
    <scope>IDENTIFICATION</scope>
    <source>
        <strain evidence="2">DAOM BR144</strain>
    </source>
</reference>
<dbReference type="InParanoid" id="K3XC80"/>
<keyword evidence="3" id="KW-1185">Reference proteome</keyword>
<evidence type="ECO:0000256" key="1">
    <source>
        <dbReference type="SAM" id="Phobius"/>
    </source>
</evidence>
<name>K3XC80_GLOUD</name>
<sequence length="114" mass="12281">MADESSPLLPSAKRHGVTLPTSRWQEFVHLSCMAAQVGLSTVARVMLTSIDSIYLGHLGVRELAAASLAHVWTGAPLMAVWASALITRIIMILVCTMGMMRSFVDNRGAQEIAS</sequence>
<feature type="transmembrane region" description="Helical" evidence="1">
    <location>
        <begin position="78"/>
        <end position="100"/>
    </location>
</feature>
<evidence type="ECO:0000313" key="3">
    <source>
        <dbReference type="Proteomes" id="UP000019132"/>
    </source>
</evidence>
<keyword evidence="1" id="KW-0472">Membrane</keyword>
<dbReference type="STRING" id="431595.K3XC80"/>
<dbReference type="EnsemblProtists" id="PYU1_T014829">
    <property type="protein sequence ID" value="PYU1_T014829"/>
    <property type="gene ID" value="PYU1_G014798"/>
</dbReference>
<accession>K3XC80</accession>